<dbReference type="EMBL" id="RHHU01000020">
    <property type="protein sequence ID" value="RNB79473.1"/>
    <property type="molecule type" value="Genomic_DNA"/>
</dbReference>
<evidence type="ECO:0000256" key="1">
    <source>
        <dbReference type="SAM" id="SignalP"/>
    </source>
</evidence>
<keyword evidence="3" id="KW-1185">Reference proteome</keyword>
<feature type="chain" id="PRO_5018061919" evidence="1">
    <location>
        <begin position="25"/>
        <end position="200"/>
    </location>
</feature>
<feature type="signal peptide" evidence="1">
    <location>
        <begin position="1"/>
        <end position="24"/>
    </location>
</feature>
<sequence>MKMKNMAMAVMALAVSAMAGSAFAAEVPSKPVSSTNTVKAQLVTMPALSLEQMAKEKGISVEELIAQLKKDGELKNLTPLQTVKIKPIDASEGKEGKLVMKTIPLKAADAKGNENETAMLKIINLEDMAKEQGITEDQLTAKLEKKGIITKAVATFSATFDLEKMAKEQGITVDELIAKLQKEGKLTQAVKLVPAAPVQE</sequence>
<evidence type="ECO:0000313" key="3">
    <source>
        <dbReference type="Proteomes" id="UP000269573"/>
    </source>
</evidence>
<dbReference type="Proteomes" id="UP000269573">
    <property type="component" value="Unassembled WGS sequence"/>
</dbReference>
<gene>
    <name evidence="2" type="ORF">EDM59_27675</name>
</gene>
<accession>A0A3M8CUV7</accession>
<dbReference type="RefSeq" id="WP_122926586.1">
    <property type="nucleotide sequence ID" value="NZ_RHHU01000020.1"/>
</dbReference>
<proteinExistence type="predicted"/>
<keyword evidence="1" id="KW-0732">Signal</keyword>
<dbReference type="AlphaFoldDB" id="A0A3M8CUV7"/>
<comment type="caution">
    <text evidence="2">The sequence shown here is derived from an EMBL/GenBank/DDBJ whole genome shotgun (WGS) entry which is preliminary data.</text>
</comment>
<reference evidence="2 3" key="1">
    <citation type="submission" date="2018-10" db="EMBL/GenBank/DDBJ databases">
        <title>Phylogenomics of Brevibacillus.</title>
        <authorList>
            <person name="Dunlap C."/>
        </authorList>
    </citation>
    <scope>NUCLEOTIDE SEQUENCE [LARGE SCALE GENOMIC DNA]</scope>
    <source>
        <strain evidence="2 3">JCM 15774</strain>
    </source>
</reference>
<protein>
    <submittedName>
        <fullName evidence="2">Uncharacterized protein</fullName>
    </submittedName>
</protein>
<evidence type="ECO:0000313" key="2">
    <source>
        <dbReference type="EMBL" id="RNB79473.1"/>
    </source>
</evidence>
<organism evidence="2 3">
    <name type="scientific">Brevibacillus nitrificans</name>
    <dbReference type="NCBI Taxonomy" id="651560"/>
    <lineage>
        <taxon>Bacteria</taxon>
        <taxon>Bacillati</taxon>
        <taxon>Bacillota</taxon>
        <taxon>Bacilli</taxon>
        <taxon>Bacillales</taxon>
        <taxon>Paenibacillaceae</taxon>
        <taxon>Brevibacillus</taxon>
    </lineage>
</organism>
<name>A0A3M8CUV7_9BACL</name>